<proteinExistence type="predicted"/>
<reference evidence="3 4" key="1">
    <citation type="submission" date="2019-07" db="EMBL/GenBank/DDBJ databases">
        <title>Whole genome shotgun sequence of Rhizobium naphthalenivorans NBRC 107585.</title>
        <authorList>
            <person name="Hosoyama A."/>
            <person name="Uohara A."/>
            <person name="Ohji S."/>
            <person name="Ichikawa N."/>
        </authorList>
    </citation>
    <scope>NUCLEOTIDE SEQUENCE [LARGE SCALE GENOMIC DNA]</scope>
    <source>
        <strain evidence="3 4">NBRC 107585</strain>
    </source>
</reference>
<accession>A0A512HFM7</accession>
<dbReference type="SMART" id="SM00065">
    <property type="entry name" value="GAF"/>
    <property type="match status" value="1"/>
</dbReference>
<dbReference type="InterPro" id="IPR000160">
    <property type="entry name" value="GGDEF_dom"/>
</dbReference>
<evidence type="ECO:0000259" key="2">
    <source>
        <dbReference type="PROSITE" id="PS50887"/>
    </source>
</evidence>
<evidence type="ECO:0000259" key="1">
    <source>
        <dbReference type="PROSITE" id="PS50883"/>
    </source>
</evidence>
<name>A0A512HFM7_9HYPH</name>
<feature type="domain" description="GGDEF" evidence="2">
    <location>
        <begin position="207"/>
        <end position="337"/>
    </location>
</feature>
<dbReference type="EMBL" id="BJZP01000004">
    <property type="protein sequence ID" value="GEO84241.1"/>
    <property type="molecule type" value="Genomic_DNA"/>
</dbReference>
<protein>
    <recommendedName>
        <fullName evidence="5">Diguanylate cyclase</fullName>
    </recommendedName>
</protein>
<dbReference type="AlphaFoldDB" id="A0A512HFM7"/>
<organism evidence="3 4">
    <name type="scientific">Ciceribacter naphthalenivorans</name>
    <dbReference type="NCBI Taxonomy" id="1118451"/>
    <lineage>
        <taxon>Bacteria</taxon>
        <taxon>Pseudomonadati</taxon>
        <taxon>Pseudomonadota</taxon>
        <taxon>Alphaproteobacteria</taxon>
        <taxon>Hyphomicrobiales</taxon>
        <taxon>Rhizobiaceae</taxon>
        <taxon>Ciceribacter</taxon>
    </lineage>
</organism>
<dbReference type="InterPro" id="IPR029016">
    <property type="entry name" value="GAF-like_dom_sf"/>
</dbReference>
<dbReference type="Gene3D" id="3.30.70.270">
    <property type="match status" value="1"/>
</dbReference>
<dbReference type="SMART" id="SM00052">
    <property type="entry name" value="EAL"/>
    <property type="match status" value="1"/>
</dbReference>
<dbReference type="InterPro" id="IPR029787">
    <property type="entry name" value="Nucleotide_cyclase"/>
</dbReference>
<dbReference type="Pfam" id="PF00563">
    <property type="entry name" value="EAL"/>
    <property type="match status" value="1"/>
</dbReference>
<dbReference type="PANTHER" id="PTHR44757:SF2">
    <property type="entry name" value="BIOFILM ARCHITECTURE MAINTENANCE PROTEIN MBAA"/>
    <property type="match status" value="1"/>
</dbReference>
<dbReference type="InterPro" id="IPR035919">
    <property type="entry name" value="EAL_sf"/>
</dbReference>
<dbReference type="Proteomes" id="UP000321717">
    <property type="component" value="Unassembled WGS sequence"/>
</dbReference>
<dbReference type="Gene3D" id="3.20.20.450">
    <property type="entry name" value="EAL domain"/>
    <property type="match status" value="1"/>
</dbReference>
<dbReference type="Pfam" id="PF00990">
    <property type="entry name" value="GGDEF"/>
    <property type="match status" value="1"/>
</dbReference>
<evidence type="ECO:0000313" key="4">
    <source>
        <dbReference type="Proteomes" id="UP000321717"/>
    </source>
</evidence>
<dbReference type="PROSITE" id="PS50883">
    <property type="entry name" value="EAL"/>
    <property type="match status" value="1"/>
</dbReference>
<dbReference type="SMART" id="SM00267">
    <property type="entry name" value="GGDEF"/>
    <property type="match status" value="1"/>
</dbReference>
<dbReference type="Gene3D" id="3.30.450.40">
    <property type="match status" value="1"/>
</dbReference>
<comment type="caution">
    <text evidence="3">The sequence shown here is derived from an EMBL/GenBank/DDBJ whole genome shotgun (WGS) entry which is preliminary data.</text>
</comment>
<dbReference type="SUPFAM" id="SSF55781">
    <property type="entry name" value="GAF domain-like"/>
    <property type="match status" value="1"/>
</dbReference>
<dbReference type="SUPFAM" id="SSF141868">
    <property type="entry name" value="EAL domain-like"/>
    <property type="match status" value="1"/>
</dbReference>
<gene>
    <name evidence="3" type="ORF">RNA01_11730</name>
</gene>
<dbReference type="InterPro" id="IPR043128">
    <property type="entry name" value="Rev_trsase/Diguanyl_cyclase"/>
</dbReference>
<dbReference type="NCBIfam" id="TIGR00254">
    <property type="entry name" value="GGDEF"/>
    <property type="match status" value="1"/>
</dbReference>
<dbReference type="SUPFAM" id="SSF55073">
    <property type="entry name" value="Nucleotide cyclase"/>
    <property type="match status" value="1"/>
</dbReference>
<dbReference type="InterPro" id="IPR003018">
    <property type="entry name" value="GAF"/>
</dbReference>
<keyword evidence="4" id="KW-1185">Reference proteome</keyword>
<sequence length="614" mass="67082">MPRPTTQSTAMLTKLQNTILEKIATGAPLSETVDHLCRSVETMSSDIVCSVLILDPDNRLRHLAGPSLPTHYAAAIDGAPIGHGVGSCGTAAFTGKPVVVTDIATHPYWTDYKALALPIDLKACWSSPIIVAGKVLGTFAFYYHTTRGPTKFEQSIVDACVHLCGIAIERDQRIAESRRLAETDALTQLPNRARFNNVADEHGRSSRSWSILLADVDNLKLVNDSFGHEAGDTLIRTVAARIASVCEQGMGFRIGGDEFAIIVCSEREPDLAALAARLLEAIKAPCPCGDHVFYPSVTLGGAVANPDEPAELVRQNADYALYHAKERARGNYIEYVPGLGTSIVKRFRAIQDVTEALREDRIEAFYQPIVEIKSGRIISLEALCRMRTREGEFIAAGHFHEATKNANVAFELTERMLAIVAADARRFIDAGLTFKRIGVNLSAADFYRGGLAARIASRFTDVGVPLDKVIVEVTESVYLDQRDQIVGEQIRDLRKAGMSVALDDFGTGFASLTHLLSVPVDVIKIDKSFIDRVVVDRPGAVIVKGLLDIAEGLDIRVVCEGIETEEQARTLVQLGCTLGQGFLFSRARDRDTIATMLREDSLKTTRKRKRLAHA</sequence>
<feature type="domain" description="EAL" evidence="1">
    <location>
        <begin position="346"/>
        <end position="601"/>
    </location>
</feature>
<evidence type="ECO:0008006" key="5">
    <source>
        <dbReference type="Google" id="ProtNLM"/>
    </source>
</evidence>
<dbReference type="CDD" id="cd01949">
    <property type="entry name" value="GGDEF"/>
    <property type="match status" value="1"/>
</dbReference>
<dbReference type="CDD" id="cd01948">
    <property type="entry name" value="EAL"/>
    <property type="match status" value="1"/>
</dbReference>
<dbReference type="Pfam" id="PF13185">
    <property type="entry name" value="GAF_2"/>
    <property type="match status" value="1"/>
</dbReference>
<dbReference type="InterPro" id="IPR001633">
    <property type="entry name" value="EAL_dom"/>
</dbReference>
<dbReference type="InterPro" id="IPR052155">
    <property type="entry name" value="Biofilm_reg_signaling"/>
</dbReference>
<dbReference type="PROSITE" id="PS50887">
    <property type="entry name" value="GGDEF"/>
    <property type="match status" value="1"/>
</dbReference>
<dbReference type="PANTHER" id="PTHR44757">
    <property type="entry name" value="DIGUANYLATE CYCLASE DGCP"/>
    <property type="match status" value="1"/>
</dbReference>
<evidence type="ECO:0000313" key="3">
    <source>
        <dbReference type="EMBL" id="GEO84241.1"/>
    </source>
</evidence>